<dbReference type="EMBL" id="SDOX01000021">
    <property type="protein sequence ID" value="TFJ83875.1"/>
    <property type="molecule type" value="Genomic_DNA"/>
</dbReference>
<dbReference type="GO" id="GO:0006351">
    <property type="term" value="P:DNA-templated transcription"/>
    <property type="evidence" value="ECO:0007669"/>
    <property type="project" value="InterPro"/>
</dbReference>
<keyword evidence="3" id="KW-0240">DNA-directed RNA polymerase</keyword>
<comment type="similarity">
    <text evidence="2">Belongs to the eukaryotic RPA49/POLR1E RNA polymerase subunit family.</text>
</comment>
<keyword evidence="4" id="KW-0804">Transcription</keyword>
<evidence type="ECO:0000313" key="7">
    <source>
        <dbReference type="EMBL" id="TFJ83875.1"/>
    </source>
</evidence>
<feature type="compositionally biased region" description="Basic residues" evidence="6">
    <location>
        <begin position="1"/>
        <end position="11"/>
    </location>
</feature>
<dbReference type="Proteomes" id="UP000355283">
    <property type="component" value="Unassembled WGS sequence"/>
</dbReference>
<sequence>MGSSGKKKRKNEKSITNEDASAARVKSSRKEAKRIKVNVRLAEKIVSANSEEQVNANPLLVPPVLVSFPHGEPRHPESLAIRCRATDSKGGQRRRRLRIAGETPHIAYSAEQPAVARKTAARYMVGVYKKSAQEVVLYPVEALVALSQNVRNRNAQGELEESLASPDKEKEVERGLNEGEEAAEYTGYADRRKSLVQTFGTKKKQRVMQSQEENRINARGVVGMNALGSFLTESLKEVQQEMSTQAMTPAEASRAALLPPFDPHARAVERVYRPRQMLGGEEVWDSIARELEAILEEAAGRAGEGLGGGSSGEGLGGYEALAREAIVDKFQPWPPLVLELIERAPMPTPAIVKRTSWVGGEAVGGERDLRQEHMCQLLLLRHLFELYRLPPSLRGGAKGLSSALGLGDVDRTVAMVLLEHFFETEGGRGTGAEGGSYGQEGRQVRHTRTKALTDKLLLHMLVLCLVVSGFRASATRVAEALRMSLGECTTLFRETGATVRKVFGRTEKGAGLAGGDGEEAGRPRKKGKEEAVVELLLPLKFPEIKRVIRAKK</sequence>
<dbReference type="GO" id="GO:0003677">
    <property type="term" value="F:DNA binding"/>
    <property type="evidence" value="ECO:0007669"/>
    <property type="project" value="InterPro"/>
</dbReference>
<dbReference type="InterPro" id="IPR009668">
    <property type="entry name" value="RNA_pol-assoc_fac_A49-like"/>
</dbReference>
<keyword evidence="5" id="KW-0539">Nucleus</keyword>
<feature type="region of interest" description="Disordered" evidence="6">
    <location>
        <begin position="1"/>
        <end position="33"/>
    </location>
</feature>
<evidence type="ECO:0000313" key="8">
    <source>
        <dbReference type="Proteomes" id="UP000355283"/>
    </source>
</evidence>
<evidence type="ECO:0000256" key="3">
    <source>
        <dbReference type="ARBA" id="ARBA00022478"/>
    </source>
</evidence>
<evidence type="ECO:0000256" key="4">
    <source>
        <dbReference type="ARBA" id="ARBA00023163"/>
    </source>
</evidence>
<dbReference type="Pfam" id="PF06870">
    <property type="entry name" value="RNA_pol_I_A49"/>
    <property type="match status" value="2"/>
</dbReference>
<evidence type="ECO:0008006" key="9">
    <source>
        <dbReference type="Google" id="ProtNLM"/>
    </source>
</evidence>
<dbReference type="AlphaFoldDB" id="A0A4D9D356"/>
<evidence type="ECO:0000256" key="1">
    <source>
        <dbReference type="ARBA" id="ARBA00004604"/>
    </source>
</evidence>
<protein>
    <recommendedName>
        <fullName evidence="9">DNA-directed RNA polymerase I subunit RPA49</fullName>
    </recommendedName>
</protein>
<dbReference type="GO" id="GO:0005730">
    <property type="term" value="C:nucleolus"/>
    <property type="evidence" value="ECO:0007669"/>
    <property type="project" value="UniProtKB-SubCell"/>
</dbReference>
<proteinExistence type="inferred from homology"/>
<dbReference type="OrthoDB" id="532500at2759"/>
<dbReference type="GO" id="GO:0000428">
    <property type="term" value="C:DNA-directed RNA polymerase complex"/>
    <property type="evidence" value="ECO:0007669"/>
    <property type="project" value="UniProtKB-KW"/>
</dbReference>
<accession>A0A4D9D356</accession>
<gene>
    <name evidence="7" type="ORF">NSK_004972</name>
</gene>
<evidence type="ECO:0000256" key="5">
    <source>
        <dbReference type="ARBA" id="ARBA00023242"/>
    </source>
</evidence>
<name>A0A4D9D356_9STRA</name>
<comment type="subcellular location">
    <subcellularLocation>
        <location evidence="1">Nucleus</location>
        <location evidence="1">Nucleolus</location>
    </subcellularLocation>
</comment>
<comment type="caution">
    <text evidence="7">The sequence shown here is derived from an EMBL/GenBank/DDBJ whole genome shotgun (WGS) entry which is preliminary data.</text>
</comment>
<evidence type="ECO:0000256" key="2">
    <source>
        <dbReference type="ARBA" id="ARBA00009430"/>
    </source>
</evidence>
<evidence type="ECO:0000256" key="6">
    <source>
        <dbReference type="SAM" id="MobiDB-lite"/>
    </source>
</evidence>
<organism evidence="7 8">
    <name type="scientific">Nannochloropsis salina CCMP1776</name>
    <dbReference type="NCBI Taxonomy" id="1027361"/>
    <lineage>
        <taxon>Eukaryota</taxon>
        <taxon>Sar</taxon>
        <taxon>Stramenopiles</taxon>
        <taxon>Ochrophyta</taxon>
        <taxon>Eustigmatophyceae</taxon>
        <taxon>Eustigmatales</taxon>
        <taxon>Monodopsidaceae</taxon>
        <taxon>Microchloropsis</taxon>
        <taxon>Microchloropsis salina</taxon>
    </lineage>
</organism>
<dbReference type="PANTHER" id="PTHR14440">
    <property type="entry name" value="DNA-DIRECTED RNA POLYMERASE I SUBUNIT RPA49"/>
    <property type="match status" value="1"/>
</dbReference>
<keyword evidence="8" id="KW-1185">Reference proteome</keyword>
<reference evidence="7 8" key="1">
    <citation type="submission" date="2019-01" db="EMBL/GenBank/DDBJ databases">
        <title>Nuclear Genome Assembly of the Microalgal Biofuel strain Nannochloropsis salina CCMP1776.</title>
        <authorList>
            <person name="Hovde B."/>
        </authorList>
    </citation>
    <scope>NUCLEOTIDE SEQUENCE [LARGE SCALE GENOMIC DNA]</scope>
    <source>
        <strain evidence="7 8">CCMP1776</strain>
    </source>
</reference>